<dbReference type="GO" id="GO:0006886">
    <property type="term" value="P:intracellular protein transport"/>
    <property type="evidence" value="ECO:0007669"/>
    <property type="project" value="TreeGrafter"/>
</dbReference>
<dbReference type="InterPro" id="IPR045242">
    <property type="entry name" value="Syntaxin"/>
</dbReference>
<dbReference type="Gene3D" id="1.20.5.110">
    <property type="match status" value="1"/>
</dbReference>
<dbReference type="InterPro" id="IPR000727">
    <property type="entry name" value="T_SNARE_dom"/>
</dbReference>
<dbReference type="AlphaFoldDB" id="A0A976XJD8"/>
<sequence>MPKKYAKSTMGAMAARNTRVANAAKKAVQDFKTTVTNILREGSAHDKMSNIQRKKILKDVQKTQEDASNILTSLYEYSEELREKNESFILYDSLLDEFKQYMSKLEDLQNKLVNYQRSLTNSISDIKHDIYVDEDEKMELEQEQLLDNIVEYPLENNILQERSQQIKNLRSSVHGIQDMYVEIGDMVDYQGDQLDDIENNMLNVVFDSRVANQNLRSIDRSTSTLPKTT</sequence>
<name>A0A976XJD8_THEOR</name>
<reference evidence="4" key="1">
    <citation type="submission" date="2022-07" db="EMBL/GenBank/DDBJ databases">
        <title>Evaluation of T. orientalis genome assembly methods using nanopore sequencing and analysis of variation between genomes.</title>
        <authorList>
            <person name="Yam J."/>
            <person name="Micallef M.L."/>
            <person name="Liu M."/>
            <person name="Djordjevic S.P."/>
            <person name="Bogema D.R."/>
            <person name="Jenkins C."/>
        </authorList>
    </citation>
    <scope>NUCLEOTIDE SEQUENCE</scope>
    <source>
        <strain evidence="4">Goon Nure</strain>
    </source>
</reference>
<evidence type="ECO:0000259" key="3">
    <source>
        <dbReference type="SMART" id="SM00397"/>
    </source>
</evidence>
<dbReference type="SMART" id="SM00397">
    <property type="entry name" value="t_SNARE"/>
    <property type="match status" value="1"/>
</dbReference>
<dbReference type="GO" id="GO:0005484">
    <property type="term" value="F:SNAP receptor activity"/>
    <property type="evidence" value="ECO:0007669"/>
    <property type="project" value="TreeGrafter"/>
</dbReference>
<proteinExistence type="inferred from homology"/>
<feature type="coiled-coil region" evidence="2">
    <location>
        <begin position="91"/>
        <end position="125"/>
    </location>
</feature>
<dbReference type="CDD" id="cd15840">
    <property type="entry name" value="SNARE_Qa"/>
    <property type="match status" value="1"/>
</dbReference>
<keyword evidence="2" id="KW-0175">Coiled coil</keyword>
<dbReference type="SUPFAM" id="SSF47661">
    <property type="entry name" value="t-snare proteins"/>
    <property type="match status" value="1"/>
</dbReference>
<evidence type="ECO:0000313" key="5">
    <source>
        <dbReference type="Proteomes" id="UP000244811"/>
    </source>
</evidence>
<dbReference type="GO" id="GO:0012505">
    <property type="term" value="C:endomembrane system"/>
    <property type="evidence" value="ECO:0007669"/>
    <property type="project" value="TreeGrafter"/>
</dbReference>
<dbReference type="EMBL" id="CP056071">
    <property type="protein sequence ID" value="UVC49966.1"/>
    <property type="molecule type" value="Genomic_DNA"/>
</dbReference>
<accession>A0A976XJD8</accession>
<dbReference type="GO" id="GO:0000149">
    <property type="term" value="F:SNARE binding"/>
    <property type="evidence" value="ECO:0007669"/>
    <property type="project" value="TreeGrafter"/>
</dbReference>
<dbReference type="GO" id="GO:0006906">
    <property type="term" value="P:vesicle fusion"/>
    <property type="evidence" value="ECO:0007669"/>
    <property type="project" value="TreeGrafter"/>
</dbReference>
<dbReference type="Proteomes" id="UP000244811">
    <property type="component" value="Chromosome 2"/>
</dbReference>
<evidence type="ECO:0000256" key="2">
    <source>
        <dbReference type="SAM" id="Coils"/>
    </source>
</evidence>
<protein>
    <recommendedName>
        <fullName evidence="3">t-SNARE coiled-coil homology domain-containing protein</fullName>
    </recommendedName>
</protein>
<dbReference type="PANTHER" id="PTHR19957">
    <property type="entry name" value="SYNTAXIN"/>
    <property type="match status" value="1"/>
</dbReference>
<dbReference type="InterPro" id="IPR010989">
    <property type="entry name" value="SNARE"/>
</dbReference>
<organism evidence="4 5">
    <name type="scientific">Theileria orientalis</name>
    <dbReference type="NCBI Taxonomy" id="68886"/>
    <lineage>
        <taxon>Eukaryota</taxon>
        <taxon>Sar</taxon>
        <taxon>Alveolata</taxon>
        <taxon>Apicomplexa</taxon>
        <taxon>Aconoidasida</taxon>
        <taxon>Piroplasmida</taxon>
        <taxon>Theileriidae</taxon>
        <taxon>Theileria</taxon>
    </lineage>
</organism>
<comment type="similarity">
    <text evidence="1">Belongs to the syntaxin family.</text>
</comment>
<dbReference type="GO" id="GO:0048278">
    <property type="term" value="P:vesicle docking"/>
    <property type="evidence" value="ECO:0007669"/>
    <property type="project" value="TreeGrafter"/>
</dbReference>
<feature type="domain" description="T-SNARE coiled-coil homology" evidence="3">
    <location>
        <begin position="151"/>
        <end position="218"/>
    </location>
</feature>
<dbReference type="GO" id="GO:0031201">
    <property type="term" value="C:SNARE complex"/>
    <property type="evidence" value="ECO:0007669"/>
    <property type="project" value="TreeGrafter"/>
</dbReference>
<gene>
    <name evidence="4" type="ORF">MACK_003589</name>
</gene>
<evidence type="ECO:0000313" key="4">
    <source>
        <dbReference type="EMBL" id="UVC49966.1"/>
    </source>
</evidence>
<evidence type="ECO:0000256" key="1">
    <source>
        <dbReference type="ARBA" id="ARBA00009063"/>
    </source>
</evidence>